<dbReference type="PATRIC" id="fig|200450.3.peg.2806"/>
<evidence type="ECO:0000313" key="7">
    <source>
        <dbReference type="EMBL" id="AKS07105.1"/>
    </source>
</evidence>
<evidence type="ECO:0000256" key="5">
    <source>
        <dbReference type="SAM" id="Phobius"/>
    </source>
</evidence>
<dbReference type="AlphaFoldDB" id="A0A0H5ABS3"/>
<dbReference type="InterPro" id="IPR010432">
    <property type="entry name" value="RDD"/>
</dbReference>
<protein>
    <recommendedName>
        <fullName evidence="6">RDD domain-containing protein</fullName>
    </recommendedName>
</protein>
<dbReference type="GO" id="GO:0016020">
    <property type="term" value="C:membrane"/>
    <property type="evidence" value="ECO:0007669"/>
    <property type="project" value="UniProtKB-SubCell"/>
</dbReference>
<accession>A0A0H5ABS3</accession>
<evidence type="ECO:0000256" key="2">
    <source>
        <dbReference type="ARBA" id="ARBA00022692"/>
    </source>
</evidence>
<evidence type="ECO:0000256" key="1">
    <source>
        <dbReference type="ARBA" id="ARBA00004141"/>
    </source>
</evidence>
<reference evidence="8" key="2">
    <citation type="submission" date="2015-05" db="EMBL/GenBank/DDBJ databases">
        <authorList>
            <person name="Swarnkar M.K."/>
            <person name="Vyas P."/>
            <person name="Rahi P."/>
            <person name="Thakur R."/>
            <person name="Thakur N."/>
            <person name="Singh A.K."/>
            <person name="Gulati A."/>
        </authorList>
    </citation>
    <scope>NUCLEOTIDE SEQUENCE [LARGE SCALE GENOMIC DNA]</scope>
    <source>
        <strain evidence="8">745</strain>
    </source>
</reference>
<comment type="subcellular location">
    <subcellularLocation>
        <location evidence="1">Membrane</location>
        <topology evidence="1">Multi-pass membrane protein</topology>
    </subcellularLocation>
</comment>
<proteinExistence type="predicted"/>
<name>A0A0H5ABS3_9PSED</name>
<organism evidence="7 8">
    <name type="scientific">Pseudomonas trivialis</name>
    <dbReference type="NCBI Taxonomy" id="200450"/>
    <lineage>
        <taxon>Bacteria</taxon>
        <taxon>Pseudomonadati</taxon>
        <taxon>Pseudomonadota</taxon>
        <taxon>Gammaproteobacteria</taxon>
        <taxon>Pseudomonadales</taxon>
        <taxon>Pseudomonadaceae</taxon>
        <taxon>Pseudomonas</taxon>
    </lineage>
</organism>
<evidence type="ECO:0000313" key="8">
    <source>
        <dbReference type="Proteomes" id="UP000036608"/>
    </source>
</evidence>
<dbReference type="Proteomes" id="UP000036608">
    <property type="component" value="Chromosome"/>
</dbReference>
<evidence type="ECO:0000256" key="4">
    <source>
        <dbReference type="ARBA" id="ARBA00023136"/>
    </source>
</evidence>
<dbReference type="RefSeq" id="WP_049710669.1">
    <property type="nucleotide sequence ID" value="NZ_CP011507.1"/>
</dbReference>
<dbReference type="Pfam" id="PF06271">
    <property type="entry name" value="RDD"/>
    <property type="match status" value="1"/>
</dbReference>
<feature type="transmembrane region" description="Helical" evidence="5">
    <location>
        <begin position="20"/>
        <end position="38"/>
    </location>
</feature>
<keyword evidence="2 5" id="KW-0812">Transmembrane</keyword>
<feature type="domain" description="RDD" evidence="6">
    <location>
        <begin position="13"/>
        <end position="138"/>
    </location>
</feature>
<keyword evidence="4 5" id="KW-0472">Membrane</keyword>
<dbReference type="EMBL" id="CP011507">
    <property type="protein sequence ID" value="AKS07105.1"/>
    <property type="molecule type" value="Genomic_DNA"/>
</dbReference>
<dbReference type="OrthoDB" id="5917479at2"/>
<keyword evidence="3 5" id="KW-1133">Transmembrane helix</keyword>
<feature type="transmembrane region" description="Helical" evidence="5">
    <location>
        <begin position="50"/>
        <end position="73"/>
    </location>
</feature>
<gene>
    <name evidence="7" type="ORF">AA957_13605</name>
</gene>
<evidence type="ECO:0000259" key="6">
    <source>
        <dbReference type="Pfam" id="PF06271"/>
    </source>
</evidence>
<sequence length="144" mass="16372">MNDSASAAETWNLASPFRRLLGYVIDMAVVFFLLFLIRNLDYAYLSLHSVVGPLFFDGIRYVLMLLAFGYFLFCDALPKGQSLGKRVCRTAVVGYPYPTNCTLFQSFLRNFPKLLFSMLDGLFVLFGLRRRLGDMLAKTIVINT</sequence>
<reference evidence="7 8" key="1">
    <citation type="journal article" date="2015" name="Genome Announc.">
        <title>Complete Genome Sequence of the Rhizobacterium Pseudomonas trivialis Strain IHBB745 with Multiple Plant Growth-Promoting Activities and Tolerance to Desiccation and Alkalinity.</title>
        <authorList>
            <person name="Gulati A."/>
            <person name="Swarnkar M.K."/>
            <person name="Vyas P."/>
            <person name="Rahi P."/>
            <person name="Thakur R."/>
            <person name="Thakur N."/>
            <person name="Singh A.K."/>
        </authorList>
    </citation>
    <scope>NUCLEOTIDE SEQUENCE [LARGE SCALE GENOMIC DNA]</scope>
    <source>
        <strain evidence="8">745</strain>
    </source>
</reference>
<dbReference type="KEGG" id="ptv:AA957_13605"/>
<feature type="transmembrane region" description="Helical" evidence="5">
    <location>
        <begin position="111"/>
        <end position="128"/>
    </location>
</feature>
<evidence type="ECO:0000256" key="3">
    <source>
        <dbReference type="ARBA" id="ARBA00022989"/>
    </source>
</evidence>